<dbReference type="InterPro" id="IPR016053">
    <property type="entry name" value="Haem_Oase-like"/>
</dbReference>
<dbReference type="PANTHER" id="PTHR10720">
    <property type="entry name" value="HEME OXYGENASE"/>
    <property type="match status" value="1"/>
</dbReference>
<dbReference type="InterPro" id="IPR002051">
    <property type="entry name" value="Haem_Oase"/>
</dbReference>
<feature type="binding site" evidence="4">
    <location>
        <position position="202"/>
    </location>
    <ligand>
        <name>heme b</name>
        <dbReference type="ChEBI" id="CHEBI:60344"/>
    </ligand>
</feature>
<feature type="binding site" evidence="4">
    <location>
        <position position="146"/>
    </location>
    <ligand>
        <name>heme b</name>
        <dbReference type="ChEBI" id="CHEBI:60344"/>
    </ligand>
</feature>
<keyword evidence="6" id="KW-0812">Transmembrane</keyword>
<dbReference type="GO" id="GO:0004392">
    <property type="term" value="F:heme oxygenase (decyclizing) activity"/>
    <property type="evidence" value="ECO:0007669"/>
    <property type="project" value="InterPro"/>
</dbReference>
<dbReference type="STRING" id="1314783.A0A165LDK9"/>
<dbReference type="Gene3D" id="1.20.910.10">
    <property type="entry name" value="Heme oxygenase-like"/>
    <property type="match status" value="1"/>
</dbReference>
<dbReference type="InterPro" id="IPR016084">
    <property type="entry name" value="Haem_Oase-like_multi-hlx"/>
</dbReference>
<keyword evidence="6" id="KW-0472">Membrane</keyword>
<dbReference type="OrthoDB" id="652091at2759"/>
<evidence type="ECO:0000256" key="2">
    <source>
        <dbReference type="ARBA" id="ARBA00022723"/>
    </source>
</evidence>
<dbReference type="CDD" id="cd19165">
    <property type="entry name" value="HemeO"/>
    <property type="match status" value="1"/>
</dbReference>
<dbReference type="EMBL" id="KV429134">
    <property type="protein sequence ID" value="KZT64277.1"/>
    <property type="molecule type" value="Genomic_DNA"/>
</dbReference>
<keyword evidence="2 5" id="KW-0479">Metal-binding</keyword>
<sequence length="332" mass="36266">MSKEPIYVDFSLPLAELLRKGTAIAHEEVEKSQGAGWMVRGELDREEYIRFLMMLWHVYDTLEHGLERHASHPVLSFSYNPALLSRAPALSADIAHFLQTSEENWQNHPLHVELMSDPPAALSQYLARLNEIISSDDPSTLLSHAYVRYLGDLSGGQVIRSRVSKAYGLEDGAGVSFFDFKPLGGSGTATLGDMKKIKEWYRDNMNSSVGDSEALKADIVEEAITAFELNSGLFAALRPPSSASLENSISTLPPLGVPVTPVDGSFNKLSGGGEPVVLYEENKKTEKMYQLSAVIAVVAAASIAHFALVVGGFTGDRGMAKLEALRDWLFAH</sequence>
<keyword evidence="6" id="KW-1133">Transmembrane helix</keyword>
<keyword evidence="3 5" id="KW-0408">Iron</keyword>
<keyword evidence="8" id="KW-1185">Reference proteome</keyword>
<dbReference type="Pfam" id="PF01126">
    <property type="entry name" value="Heme_oxygenase"/>
    <property type="match status" value="1"/>
</dbReference>
<evidence type="ECO:0000313" key="8">
    <source>
        <dbReference type="Proteomes" id="UP000076727"/>
    </source>
</evidence>
<evidence type="ECO:0000256" key="5">
    <source>
        <dbReference type="PIRSR" id="PIRSR000343-2"/>
    </source>
</evidence>
<name>A0A165LDK9_9APHY</name>
<dbReference type="SUPFAM" id="SSF48613">
    <property type="entry name" value="Heme oxygenase-like"/>
    <property type="match status" value="1"/>
</dbReference>
<dbReference type="Proteomes" id="UP000076727">
    <property type="component" value="Unassembled WGS sequence"/>
</dbReference>
<dbReference type="PANTHER" id="PTHR10720:SF0">
    <property type="entry name" value="HEME OXYGENASE"/>
    <property type="match status" value="1"/>
</dbReference>
<dbReference type="GO" id="GO:0046872">
    <property type="term" value="F:metal ion binding"/>
    <property type="evidence" value="ECO:0007669"/>
    <property type="project" value="UniProtKB-KW"/>
</dbReference>
<feature type="transmembrane region" description="Helical" evidence="6">
    <location>
        <begin position="291"/>
        <end position="313"/>
    </location>
</feature>
<proteinExistence type="predicted"/>
<dbReference type="PIRSF" id="PIRSF000343">
    <property type="entry name" value="Haem_Oase"/>
    <property type="match status" value="1"/>
</dbReference>
<gene>
    <name evidence="7" type="ORF">DAEQUDRAFT_732835</name>
</gene>
<dbReference type="AlphaFoldDB" id="A0A165LDK9"/>
<dbReference type="GO" id="GO:0006788">
    <property type="term" value="P:heme oxidation"/>
    <property type="evidence" value="ECO:0007669"/>
    <property type="project" value="InterPro"/>
</dbReference>
<evidence type="ECO:0000256" key="6">
    <source>
        <dbReference type="SAM" id="Phobius"/>
    </source>
</evidence>
<evidence type="ECO:0000256" key="4">
    <source>
        <dbReference type="PIRSR" id="PIRSR000343-1"/>
    </source>
</evidence>
<reference evidence="7 8" key="1">
    <citation type="journal article" date="2016" name="Mol. Biol. Evol.">
        <title>Comparative Genomics of Early-Diverging Mushroom-Forming Fungi Provides Insights into the Origins of Lignocellulose Decay Capabilities.</title>
        <authorList>
            <person name="Nagy L.G."/>
            <person name="Riley R."/>
            <person name="Tritt A."/>
            <person name="Adam C."/>
            <person name="Daum C."/>
            <person name="Floudas D."/>
            <person name="Sun H."/>
            <person name="Yadav J.S."/>
            <person name="Pangilinan J."/>
            <person name="Larsson K.H."/>
            <person name="Matsuura K."/>
            <person name="Barry K."/>
            <person name="Labutti K."/>
            <person name="Kuo R."/>
            <person name="Ohm R.A."/>
            <person name="Bhattacharya S.S."/>
            <person name="Shirouzu T."/>
            <person name="Yoshinaga Y."/>
            <person name="Martin F.M."/>
            <person name="Grigoriev I.V."/>
            <person name="Hibbett D.S."/>
        </authorList>
    </citation>
    <scope>NUCLEOTIDE SEQUENCE [LARGE SCALE GENOMIC DNA]</scope>
    <source>
        <strain evidence="7 8">L-15889</strain>
    </source>
</reference>
<accession>A0A165LDK9</accession>
<keyword evidence="1 4" id="KW-0349">Heme</keyword>
<protein>
    <submittedName>
        <fullName evidence="7">Heme oxygenase</fullName>
    </submittedName>
</protein>
<evidence type="ECO:0000256" key="3">
    <source>
        <dbReference type="ARBA" id="ARBA00023004"/>
    </source>
</evidence>
<feature type="binding site" description="axial binding residue" evidence="5">
    <location>
        <position position="26"/>
    </location>
    <ligand>
        <name>heme b</name>
        <dbReference type="ChEBI" id="CHEBI:60344"/>
    </ligand>
    <ligandPart>
        <name>Fe</name>
        <dbReference type="ChEBI" id="CHEBI:18248"/>
    </ligandPart>
</feature>
<evidence type="ECO:0000313" key="7">
    <source>
        <dbReference type="EMBL" id="KZT64277.1"/>
    </source>
</evidence>
<feature type="binding site" evidence="4">
    <location>
        <position position="19"/>
    </location>
    <ligand>
        <name>heme b</name>
        <dbReference type="ChEBI" id="CHEBI:60344"/>
    </ligand>
</feature>
<organism evidence="7 8">
    <name type="scientific">Daedalea quercina L-15889</name>
    <dbReference type="NCBI Taxonomy" id="1314783"/>
    <lineage>
        <taxon>Eukaryota</taxon>
        <taxon>Fungi</taxon>
        <taxon>Dikarya</taxon>
        <taxon>Basidiomycota</taxon>
        <taxon>Agaricomycotina</taxon>
        <taxon>Agaricomycetes</taxon>
        <taxon>Polyporales</taxon>
        <taxon>Fomitopsis</taxon>
    </lineage>
</organism>
<evidence type="ECO:0000256" key="1">
    <source>
        <dbReference type="ARBA" id="ARBA00022617"/>
    </source>
</evidence>